<keyword evidence="2" id="KW-0812">Transmembrane</keyword>
<organism evidence="5 6">
    <name type="scientific">Punica granatum</name>
    <name type="common">Pomegranate</name>
    <dbReference type="NCBI Taxonomy" id="22663"/>
    <lineage>
        <taxon>Eukaryota</taxon>
        <taxon>Viridiplantae</taxon>
        <taxon>Streptophyta</taxon>
        <taxon>Embryophyta</taxon>
        <taxon>Tracheophyta</taxon>
        <taxon>Spermatophyta</taxon>
        <taxon>Magnoliopsida</taxon>
        <taxon>eudicotyledons</taxon>
        <taxon>Gunneridae</taxon>
        <taxon>Pentapetalae</taxon>
        <taxon>rosids</taxon>
        <taxon>malvids</taxon>
        <taxon>Myrtales</taxon>
        <taxon>Lythraceae</taxon>
        <taxon>Punica</taxon>
    </lineage>
</organism>
<reference evidence="6" key="1">
    <citation type="journal article" date="2017" name="Plant J.">
        <title>The pomegranate (Punica granatum L.) genome and the genomics of punicalagin biosynthesis.</title>
        <authorList>
            <person name="Qin G."/>
            <person name="Xu C."/>
            <person name="Ming R."/>
            <person name="Tang H."/>
            <person name="Guyot R."/>
            <person name="Kramer E.M."/>
            <person name="Hu Y."/>
            <person name="Yi X."/>
            <person name="Qi Y."/>
            <person name="Xu X."/>
            <person name="Gao Z."/>
            <person name="Pan H."/>
            <person name="Jian J."/>
            <person name="Tian Y."/>
            <person name="Yue Z."/>
            <person name="Xu Y."/>
        </authorList>
    </citation>
    <scope>NUCLEOTIDE SEQUENCE [LARGE SCALE GENOMIC DNA]</scope>
    <source>
        <strain evidence="6">cv. Dabenzi</strain>
    </source>
</reference>
<evidence type="ECO:0000313" key="5">
    <source>
        <dbReference type="EMBL" id="OWM64842.1"/>
    </source>
</evidence>
<dbReference type="Proteomes" id="UP000197138">
    <property type="component" value="Unassembled WGS sequence"/>
</dbReference>
<feature type="region of interest" description="Disordered" evidence="1">
    <location>
        <begin position="1"/>
        <end position="20"/>
    </location>
</feature>
<sequence length="529" mass="59471">MRASAGGKKKGGDGDGSIFGYSRRREGKVAEEAYLNPRFQRVGSSLRVSGAEVACAEGEEDDIEEKMAAGCATSVMAELWAVLMALEHAGSLGMRRLVVEVDPDVVSNSVVWLGSIVSFQGENGGDIPSVLSREQAVFDKLIAMRIGWPLTRFNSNCSDTVPLFMEISKTSILNLTFLTLLFTGLLYIFLISPSSTSFPPLKAASPACPGQRKSAGSATDEAVLADDLDIALRRASMANRTVIIAIVNQAYADPANSEDSDRTMLDLFLESFWLGEGTRKLLDHVLVVAMDRTAYMMCKFRRLNCYRLVTEGVDFAGEKLYMSEDFIKMMWSRTIFLADVLRRGYSFIFTDTDVMWLRNPLARLSSNETEDLQISTDVFNGDPWSEKNLINTGFYFVRSNNRTISLFETWYSTKDNATGKKEQDVLLDLMRLGMFRVLGLKVRFLDTQYFSGFCTDSKDFGAVTTVHANCCRSIVAKVFDLTAVLRDWKRYKFSNRRPGYARNRTVRHMWTKHVGCWKSWRVTMNNTVH</sequence>
<dbReference type="EMBL" id="MTKT01005739">
    <property type="protein sequence ID" value="OWM64842.1"/>
    <property type="molecule type" value="Genomic_DNA"/>
</dbReference>
<feature type="domain" description="RNase H type-1" evidence="4">
    <location>
        <begin position="66"/>
        <end position="108"/>
    </location>
</feature>
<evidence type="ECO:0000256" key="2">
    <source>
        <dbReference type="SAM" id="Phobius"/>
    </source>
</evidence>
<dbReference type="GO" id="GO:0003676">
    <property type="term" value="F:nucleic acid binding"/>
    <property type="evidence" value="ECO:0007669"/>
    <property type="project" value="InterPro"/>
</dbReference>
<dbReference type="Pfam" id="PF03407">
    <property type="entry name" value="Nucleotid_trans"/>
    <property type="match status" value="1"/>
</dbReference>
<dbReference type="PANTHER" id="PTHR46038">
    <property type="entry name" value="EXPRESSED PROTEIN-RELATED"/>
    <property type="match status" value="1"/>
</dbReference>
<dbReference type="InterPro" id="IPR005069">
    <property type="entry name" value="Nucl-diP-sugar_transferase"/>
</dbReference>
<evidence type="ECO:0000256" key="1">
    <source>
        <dbReference type="SAM" id="MobiDB-lite"/>
    </source>
</evidence>
<dbReference type="InterPro" id="IPR044821">
    <property type="entry name" value="At1g28695/At4g15970-like"/>
</dbReference>
<proteinExistence type="predicted"/>
<evidence type="ECO:0000313" key="6">
    <source>
        <dbReference type="Proteomes" id="UP000197138"/>
    </source>
</evidence>
<dbReference type="Pfam" id="PF13456">
    <property type="entry name" value="RVT_3"/>
    <property type="match status" value="1"/>
</dbReference>
<dbReference type="GO" id="GO:0004523">
    <property type="term" value="F:RNA-DNA hybrid ribonuclease activity"/>
    <property type="evidence" value="ECO:0007669"/>
    <property type="project" value="InterPro"/>
</dbReference>
<keyword evidence="2" id="KW-1133">Transmembrane helix</keyword>
<accession>A0A218VY88</accession>
<keyword evidence="2" id="KW-0472">Membrane</keyword>
<feature type="transmembrane region" description="Helical" evidence="2">
    <location>
        <begin position="172"/>
        <end position="190"/>
    </location>
</feature>
<gene>
    <name evidence="5" type="ORF">CDL15_Pgr028559</name>
</gene>
<feature type="domain" description="Nucleotide-diphospho-sugar transferase" evidence="3">
    <location>
        <begin position="281"/>
        <end position="481"/>
    </location>
</feature>
<dbReference type="PANTHER" id="PTHR46038:SF12">
    <property type="entry name" value="OS03G0731800 PROTEIN"/>
    <property type="match status" value="1"/>
</dbReference>
<evidence type="ECO:0000259" key="3">
    <source>
        <dbReference type="Pfam" id="PF03407"/>
    </source>
</evidence>
<evidence type="ECO:0008006" key="7">
    <source>
        <dbReference type="Google" id="ProtNLM"/>
    </source>
</evidence>
<dbReference type="AlphaFoldDB" id="A0A218VY88"/>
<dbReference type="InterPro" id="IPR002156">
    <property type="entry name" value="RNaseH_domain"/>
</dbReference>
<name>A0A218VY88_PUNGR</name>
<comment type="caution">
    <text evidence="5">The sequence shown here is derived from an EMBL/GenBank/DDBJ whole genome shotgun (WGS) entry which is preliminary data.</text>
</comment>
<protein>
    <recommendedName>
        <fullName evidence="7">Nucleotide-diphospho-sugar transferase domain-containing protein</fullName>
    </recommendedName>
</protein>
<evidence type="ECO:0000259" key="4">
    <source>
        <dbReference type="Pfam" id="PF13456"/>
    </source>
</evidence>